<comment type="similarity">
    <text evidence="2 10 11">Belongs to the TRAFAC class translation factor GTPase superfamily. Classic translation factor GTPase family. IF-2 subfamily.</text>
</comment>
<keyword evidence="16" id="KW-1185">Reference proteome</keyword>
<evidence type="ECO:0000259" key="14">
    <source>
        <dbReference type="PROSITE" id="PS51722"/>
    </source>
</evidence>
<dbReference type="CDD" id="cd03692">
    <property type="entry name" value="mtIF2_IVc"/>
    <property type="match status" value="1"/>
</dbReference>
<evidence type="ECO:0000256" key="3">
    <source>
        <dbReference type="ARBA" id="ARBA00020675"/>
    </source>
</evidence>
<dbReference type="InterPro" id="IPR006847">
    <property type="entry name" value="IF2_N"/>
</dbReference>
<dbReference type="InterPro" id="IPR053905">
    <property type="entry name" value="EF-G-like_DII"/>
</dbReference>
<dbReference type="InterPro" id="IPR005225">
    <property type="entry name" value="Small_GTP-bd"/>
</dbReference>
<dbReference type="Gene3D" id="1.10.10.2480">
    <property type="match status" value="1"/>
</dbReference>
<dbReference type="PROSITE" id="PS51722">
    <property type="entry name" value="G_TR_2"/>
    <property type="match status" value="1"/>
</dbReference>
<proteinExistence type="inferred from homology"/>
<dbReference type="Pfam" id="PF04760">
    <property type="entry name" value="IF2_N"/>
    <property type="match status" value="2"/>
</dbReference>
<dbReference type="InterPro" id="IPR004161">
    <property type="entry name" value="EFTu-like_2"/>
</dbReference>
<evidence type="ECO:0000256" key="10">
    <source>
        <dbReference type="HAMAP-Rule" id="MF_00100"/>
    </source>
</evidence>
<organism evidence="15 16">
    <name type="scientific">Fructilactobacillus cliffordii</name>
    <dbReference type="NCBI Taxonomy" id="2940299"/>
    <lineage>
        <taxon>Bacteria</taxon>
        <taxon>Bacillati</taxon>
        <taxon>Bacillota</taxon>
        <taxon>Bacilli</taxon>
        <taxon>Lactobacillales</taxon>
        <taxon>Lactobacillaceae</taxon>
        <taxon>Fructilactobacillus</taxon>
    </lineage>
</organism>
<evidence type="ECO:0000256" key="6">
    <source>
        <dbReference type="ARBA" id="ARBA00022741"/>
    </source>
</evidence>
<evidence type="ECO:0000313" key="15">
    <source>
        <dbReference type="EMBL" id="USS89565.1"/>
    </source>
</evidence>
<dbReference type="InterPro" id="IPR009000">
    <property type="entry name" value="Transl_B-barrel_sf"/>
</dbReference>
<keyword evidence="6 10" id="KW-0547">Nucleotide-binding</keyword>
<keyword evidence="7 10" id="KW-0648">Protein biosynthesis</keyword>
<feature type="binding site" evidence="10">
    <location>
        <begin position="386"/>
        <end position="389"/>
    </location>
    <ligand>
        <name>GTP</name>
        <dbReference type="ChEBI" id="CHEBI:37565"/>
    </ligand>
</feature>
<comment type="subcellular location">
    <subcellularLocation>
        <location evidence="1 10 12">Cytoplasm</location>
    </subcellularLocation>
</comment>
<protein>
    <recommendedName>
        <fullName evidence="3 10">Translation initiation factor IF-2</fullName>
    </recommendedName>
</protein>
<sequence length="776" mass="85171">MAKKRIYELAKELNVPSKKVLGVAQANGIKVKNHMSSLDASQEKTVRGAMTNKSQPSTKNQSQATGTKPRTNNNGKSNHQHNGSQVQQGNQRRSNANHSKPTTKNNQHQSDQKQPARAKTTTNAKSTTTAKPKTGGGKFGGSLNRNNNNNKNKKKRRNNRNNRFANMYSKNQRIRQNHKKKAPTVRKNRPLPEVLVYEDGMNAQDLGKILHREPAEIIKKLFMLGMMVNQNQSLDKDAIELLAADYGVKAQEKEHVNVSDIDKFFEEEENNTSYQAPRPPVVTIMGHVDHGKTTLLDYLRHSHITSGEAGGITQAIGAYQLKQDDHLITFLDTPGHAAFTEMRARGANITDITVLVVAADDGVMPQTVEAIDHAKEANTPIIVAVNKIDRPNANPQHVKEQLMNYGLVPEDYGGDTIFVDISAKNGTNVDELLNMILLQADVMELKANPKQNGAGSVVEARLDRGKGPVATLLVQQGTLRRGDPIVVGDTFGRVRTMTNEAGQDLESATPSTPVEITGLNAVPEAGDRFVVFDDEKTARAAGEERAKEAQIEERKQNNRVTLDNLFDSMKQEDMKQVNVIIKADVQGSVEALADSLKKIDVEGVNVNVIHASVGAVNESDIALAKASNAIIIGFNVRPTPQAKVQAETDKIDVRLYQVIYNAIDDVTAAMKGKLDPTYVEEVTGSIDVRQIYKASAVGTIAGGMVNDGYVRNDSKVRLVRDGVVKYDGELGSLKRFKDDVKEVKQGHECGLTIENYNDIKVGDVIEAYHMKEVAPK</sequence>
<evidence type="ECO:0000256" key="8">
    <source>
        <dbReference type="ARBA" id="ARBA00023134"/>
    </source>
</evidence>
<name>A0A9Q8ZUC9_9LACO</name>
<keyword evidence="8 10" id="KW-0342">GTP-binding</keyword>
<dbReference type="Pfam" id="PF11987">
    <property type="entry name" value="IF-2"/>
    <property type="match status" value="1"/>
</dbReference>
<dbReference type="CDD" id="cd01887">
    <property type="entry name" value="IF2_eIF5B"/>
    <property type="match status" value="1"/>
</dbReference>
<dbReference type="InterPro" id="IPR000178">
    <property type="entry name" value="TF_IF2_bacterial-like"/>
</dbReference>
<feature type="binding site" evidence="10">
    <location>
        <begin position="286"/>
        <end position="293"/>
    </location>
    <ligand>
        <name>GTP</name>
        <dbReference type="ChEBI" id="CHEBI:37565"/>
    </ligand>
</feature>
<feature type="region of interest" description="G-domain" evidence="10">
    <location>
        <begin position="280"/>
        <end position="428"/>
    </location>
</feature>
<dbReference type="PANTHER" id="PTHR43381">
    <property type="entry name" value="TRANSLATION INITIATION FACTOR IF-2-RELATED"/>
    <property type="match status" value="1"/>
</dbReference>
<accession>A0A9Q8ZUC9</accession>
<evidence type="ECO:0000256" key="4">
    <source>
        <dbReference type="ARBA" id="ARBA00022490"/>
    </source>
</evidence>
<comment type="function">
    <text evidence="9 10 11">One of the essential components for the initiation of protein synthesis. Protects formylmethionyl-tRNA from spontaneous hydrolysis and promotes its binding to the 30S ribosomal subunits. Also involved in the hydrolysis of GTP during the formation of the 70S ribosomal complex.</text>
</comment>
<dbReference type="NCBIfam" id="TIGR00231">
    <property type="entry name" value="small_GTP"/>
    <property type="match status" value="1"/>
</dbReference>
<feature type="compositionally biased region" description="Basic residues" evidence="13">
    <location>
        <begin position="151"/>
        <end position="160"/>
    </location>
</feature>
<evidence type="ECO:0000256" key="1">
    <source>
        <dbReference type="ARBA" id="ARBA00004496"/>
    </source>
</evidence>
<feature type="compositionally biased region" description="Low complexity" evidence="13">
    <location>
        <begin position="117"/>
        <end position="133"/>
    </location>
</feature>
<dbReference type="InterPro" id="IPR015760">
    <property type="entry name" value="TIF_IF2"/>
</dbReference>
<dbReference type="GO" id="GO:0005829">
    <property type="term" value="C:cytosol"/>
    <property type="evidence" value="ECO:0007669"/>
    <property type="project" value="TreeGrafter"/>
</dbReference>
<gene>
    <name evidence="10 15" type="primary">infB</name>
    <name evidence="15" type="ORF">M3M40_01900</name>
</gene>
<dbReference type="FunFam" id="3.40.50.10050:FF:000001">
    <property type="entry name" value="Translation initiation factor IF-2"/>
    <property type="match status" value="1"/>
</dbReference>
<evidence type="ECO:0000256" key="2">
    <source>
        <dbReference type="ARBA" id="ARBA00007733"/>
    </source>
</evidence>
<dbReference type="InterPro" id="IPR023115">
    <property type="entry name" value="TIF_IF2_dom3"/>
</dbReference>
<dbReference type="Pfam" id="PF00009">
    <property type="entry name" value="GTP_EFTU"/>
    <property type="match status" value="1"/>
</dbReference>
<dbReference type="HAMAP" id="MF_00100_B">
    <property type="entry name" value="IF_2_B"/>
    <property type="match status" value="1"/>
</dbReference>
<dbReference type="GO" id="GO:0003924">
    <property type="term" value="F:GTPase activity"/>
    <property type="evidence" value="ECO:0007669"/>
    <property type="project" value="UniProtKB-UniRule"/>
</dbReference>
<dbReference type="PANTHER" id="PTHR43381:SF5">
    <property type="entry name" value="TR-TYPE G DOMAIN-CONTAINING PROTEIN"/>
    <property type="match status" value="1"/>
</dbReference>
<evidence type="ECO:0000256" key="11">
    <source>
        <dbReference type="RuleBase" id="RU000644"/>
    </source>
</evidence>
<evidence type="ECO:0000313" key="16">
    <source>
        <dbReference type="Proteomes" id="UP001055911"/>
    </source>
</evidence>
<dbReference type="InterPro" id="IPR027417">
    <property type="entry name" value="P-loop_NTPase"/>
</dbReference>
<feature type="domain" description="Tr-type G" evidence="14">
    <location>
        <begin position="277"/>
        <end position="446"/>
    </location>
</feature>
<feature type="binding site" evidence="10">
    <location>
        <begin position="332"/>
        <end position="336"/>
    </location>
    <ligand>
        <name>GTP</name>
        <dbReference type="ChEBI" id="CHEBI:37565"/>
    </ligand>
</feature>
<dbReference type="AlphaFoldDB" id="A0A9Q8ZUC9"/>
<dbReference type="InterPro" id="IPR036925">
    <property type="entry name" value="TIF_IF2_dom3_sf"/>
</dbReference>
<dbReference type="Proteomes" id="UP001055911">
    <property type="component" value="Chromosome"/>
</dbReference>
<evidence type="ECO:0000256" key="7">
    <source>
        <dbReference type="ARBA" id="ARBA00022917"/>
    </source>
</evidence>
<dbReference type="FunFam" id="3.40.50.300:FF:000019">
    <property type="entry name" value="Translation initiation factor IF-2"/>
    <property type="match status" value="1"/>
</dbReference>
<dbReference type="GO" id="GO:0005525">
    <property type="term" value="F:GTP binding"/>
    <property type="evidence" value="ECO:0007669"/>
    <property type="project" value="UniProtKB-KW"/>
</dbReference>
<dbReference type="Gene3D" id="2.40.30.10">
    <property type="entry name" value="Translation factors"/>
    <property type="match status" value="2"/>
</dbReference>
<dbReference type="SUPFAM" id="SSF50447">
    <property type="entry name" value="Translation proteins"/>
    <property type="match status" value="2"/>
</dbReference>
<feature type="compositionally biased region" description="Polar residues" evidence="13">
    <location>
        <begin position="51"/>
        <end position="113"/>
    </location>
</feature>
<feature type="region of interest" description="Disordered" evidence="13">
    <location>
        <begin position="34"/>
        <end position="164"/>
    </location>
</feature>
<dbReference type="EMBL" id="CP097119">
    <property type="protein sequence ID" value="USS89565.1"/>
    <property type="molecule type" value="Genomic_DNA"/>
</dbReference>
<reference evidence="15" key="1">
    <citation type="submission" date="2022-05" db="EMBL/GenBank/DDBJ databases">
        <authorList>
            <person name="Oliphant S.A."/>
            <person name="Watson-Haigh N.S."/>
            <person name="Sumby K.M."/>
            <person name="Gardner J.M."/>
            <person name="Jiranek V."/>
        </authorList>
    </citation>
    <scope>NUCLEOTIDE SEQUENCE</scope>
    <source>
        <strain evidence="15">KI4_B1</strain>
    </source>
</reference>
<dbReference type="InterPro" id="IPR000795">
    <property type="entry name" value="T_Tr_GTP-bd_dom"/>
</dbReference>
<dbReference type="InterPro" id="IPR044145">
    <property type="entry name" value="IF2_II"/>
</dbReference>
<evidence type="ECO:0000256" key="13">
    <source>
        <dbReference type="SAM" id="MobiDB-lite"/>
    </source>
</evidence>
<dbReference type="PROSITE" id="PS01176">
    <property type="entry name" value="IF2"/>
    <property type="match status" value="1"/>
</dbReference>
<dbReference type="FunFam" id="2.40.30.10:FF:000007">
    <property type="entry name" value="Translation initiation factor IF-2"/>
    <property type="match status" value="1"/>
</dbReference>
<dbReference type="CDD" id="cd03702">
    <property type="entry name" value="IF2_mtIF2_II"/>
    <property type="match status" value="1"/>
</dbReference>
<dbReference type="Gene3D" id="3.40.50.300">
    <property type="entry name" value="P-loop containing nucleotide triphosphate hydrolases"/>
    <property type="match status" value="1"/>
</dbReference>
<dbReference type="RefSeq" id="WP_252767115.1">
    <property type="nucleotide sequence ID" value="NZ_CP097119.1"/>
</dbReference>
<dbReference type="FunFam" id="2.40.30.10:FF:000008">
    <property type="entry name" value="Translation initiation factor IF-2"/>
    <property type="match status" value="1"/>
</dbReference>
<dbReference type="Pfam" id="PF03144">
    <property type="entry name" value="GTP_EFTU_D2"/>
    <property type="match status" value="1"/>
</dbReference>
<dbReference type="NCBIfam" id="TIGR00487">
    <property type="entry name" value="IF-2"/>
    <property type="match status" value="1"/>
</dbReference>
<evidence type="ECO:0000256" key="12">
    <source>
        <dbReference type="RuleBase" id="RU000645"/>
    </source>
</evidence>
<keyword evidence="4 10" id="KW-0963">Cytoplasm</keyword>
<evidence type="ECO:0000256" key="5">
    <source>
        <dbReference type="ARBA" id="ARBA00022540"/>
    </source>
</evidence>
<dbReference type="SUPFAM" id="SSF52156">
    <property type="entry name" value="Initiation factor IF2/eIF5b, domain 3"/>
    <property type="match status" value="1"/>
</dbReference>
<dbReference type="Gene3D" id="3.40.50.10050">
    <property type="entry name" value="Translation initiation factor IF- 2, domain 3"/>
    <property type="match status" value="1"/>
</dbReference>
<keyword evidence="5 10" id="KW-0396">Initiation factor</keyword>
<dbReference type="GO" id="GO:0003743">
    <property type="term" value="F:translation initiation factor activity"/>
    <property type="evidence" value="ECO:0007669"/>
    <property type="project" value="UniProtKB-UniRule"/>
</dbReference>
<dbReference type="SUPFAM" id="SSF52540">
    <property type="entry name" value="P-loop containing nucleoside triphosphate hydrolases"/>
    <property type="match status" value="1"/>
</dbReference>
<dbReference type="Pfam" id="PF22042">
    <property type="entry name" value="EF-G_D2"/>
    <property type="match status" value="1"/>
</dbReference>
<evidence type="ECO:0000256" key="9">
    <source>
        <dbReference type="ARBA" id="ARBA00025162"/>
    </source>
</evidence>